<dbReference type="NCBIfam" id="NF004976">
    <property type="entry name" value="PRK06349.1"/>
    <property type="match status" value="1"/>
</dbReference>
<evidence type="ECO:0000259" key="16">
    <source>
        <dbReference type="Pfam" id="PF00742"/>
    </source>
</evidence>
<evidence type="ECO:0000256" key="9">
    <source>
        <dbReference type="ARBA" id="ARBA00023053"/>
    </source>
</evidence>
<comment type="similarity">
    <text evidence="3 15">Belongs to the homoserine dehydrogenase family.</text>
</comment>
<feature type="binding site" evidence="13">
    <location>
        <position position="186"/>
    </location>
    <ligand>
        <name>L-homoserine</name>
        <dbReference type="ChEBI" id="CHEBI:57476"/>
    </ligand>
</feature>
<name>A0A151AP62_9CLOT</name>
<dbReference type="InterPro" id="IPR019811">
    <property type="entry name" value="HDH_CS"/>
</dbReference>
<dbReference type="PANTHER" id="PTHR43331">
    <property type="entry name" value="HOMOSERINE DEHYDROGENASE"/>
    <property type="match status" value="1"/>
</dbReference>
<keyword evidence="9" id="KW-0915">Sodium</keyword>
<keyword evidence="6 14" id="KW-0028">Amino-acid biosynthesis</keyword>
<feature type="domain" description="Aspartate/homoserine dehydrogenase NAD-binding" evidence="17">
    <location>
        <begin position="8"/>
        <end position="124"/>
    </location>
</feature>
<dbReference type="PIRSF" id="PIRSF000098">
    <property type="entry name" value="Homoser_dehydrog"/>
    <property type="match status" value="1"/>
</dbReference>
<dbReference type="STRING" id="1121305.CLCOL_13140"/>
<evidence type="ECO:0000313" key="18">
    <source>
        <dbReference type="EMBL" id="KYH29177.1"/>
    </source>
</evidence>
<dbReference type="PATRIC" id="fig|1121305.3.peg.1316"/>
<dbReference type="RefSeq" id="WP_061858178.1">
    <property type="nucleotide sequence ID" value="NZ_LTBB01000005.1"/>
</dbReference>
<comment type="caution">
    <text evidence="18">The sequence shown here is derived from an EMBL/GenBank/DDBJ whole genome shotgun (WGS) entry which is preliminary data.</text>
</comment>
<dbReference type="EC" id="1.1.1.3" evidence="4 14"/>
<dbReference type="UniPathway" id="UPA00051">
    <property type="reaction ID" value="UER00465"/>
</dbReference>
<evidence type="ECO:0000256" key="2">
    <source>
        <dbReference type="ARBA" id="ARBA00005062"/>
    </source>
</evidence>
<feature type="binding site" evidence="13">
    <location>
        <position position="101"/>
    </location>
    <ligand>
        <name>NADPH</name>
        <dbReference type="ChEBI" id="CHEBI:57783"/>
    </ligand>
</feature>
<dbReference type="GO" id="GO:0050661">
    <property type="term" value="F:NADP binding"/>
    <property type="evidence" value="ECO:0007669"/>
    <property type="project" value="InterPro"/>
</dbReference>
<evidence type="ECO:0000259" key="17">
    <source>
        <dbReference type="Pfam" id="PF03447"/>
    </source>
</evidence>
<dbReference type="GO" id="GO:0009086">
    <property type="term" value="P:methionine biosynthetic process"/>
    <property type="evidence" value="ECO:0007669"/>
    <property type="project" value="UniProtKB-KW"/>
</dbReference>
<evidence type="ECO:0000256" key="6">
    <source>
        <dbReference type="ARBA" id="ARBA00022605"/>
    </source>
</evidence>
<protein>
    <recommendedName>
        <fullName evidence="5 14">Homoserine dehydrogenase</fullName>
        <ecNumber evidence="4 14">1.1.1.3</ecNumber>
    </recommendedName>
</protein>
<evidence type="ECO:0000256" key="14">
    <source>
        <dbReference type="RuleBase" id="RU000579"/>
    </source>
</evidence>
<dbReference type="Pfam" id="PF00742">
    <property type="entry name" value="Homoserine_dh"/>
    <property type="match status" value="1"/>
</dbReference>
<dbReference type="UniPathway" id="UPA00050">
    <property type="reaction ID" value="UER00063"/>
</dbReference>
<evidence type="ECO:0000256" key="10">
    <source>
        <dbReference type="ARBA" id="ARBA00023167"/>
    </source>
</evidence>
<dbReference type="PROSITE" id="PS01042">
    <property type="entry name" value="HOMOSER_DHGENASE"/>
    <property type="match status" value="1"/>
</dbReference>
<dbReference type="EMBL" id="LTBB01000005">
    <property type="protein sequence ID" value="KYH29177.1"/>
    <property type="molecule type" value="Genomic_DNA"/>
</dbReference>
<dbReference type="SUPFAM" id="SSF55347">
    <property type="entry name" value="Glyceraldehyde-3-phosphate dehydrogenase-like, C-terminal domain"/>
    <property type="match status" value="1"/>
</dbReference>
<evidence type="ECO:0000256" key="8">
    <source>
        <dbReference type="ARBA" id="ARBA00023002"/>
    </source>
</evidence>
<evidence type="ECO:0000256" key="11">
    <source>
        <dbReference type="ARBA" id="ARBA00048841"/>
    </source>
</evidence>
<comment type="catalytic activity">
    <reaction evidence="11">
        <text>L-homoserine + NADP(+) = L-aspartate 4-semialdehyde + NADPH + H(+)</text>
        <dbReference type="Rhea" id="RHEA:15761"/>
        <dbReference type="ChEBI" id="CHEBI:15378"/>
        <dbReference type="ChEBI" id="CHEBI:57476"/>
        <dbReference type="ChEBI" id="CHEBI:57783"/>
        <dbReference type="ChEBI" id="CHEBI:58349"/>
        <dbReference type="ChEBI" id="CHEBI:537519"/>
        <dbReference type="EC" id="1.1.1.3"/>
    </reaction>
    <physiologicalReaction direction="right-to-left" evidence="11">
        <dbReference type="Rhea" id="RHEA:15763"/>
    </physiologicalReaction>
</comment>
<dbReference type="FunFam" id="3.30.360.10:FF:000005">
    <property type="entry name" value="Homoserine dehydrogenase"/>
    <property type="match status" value="1"/>
</dbReference>
<evidence type="ECO:0000256" key="15">
    <source>
        <dbReference type="RuleBase" id="RU004171"/>
    </source>
</evidence>
<dbReference type="AlphaFoldDB" id="A0A151AP62"/>
<gene>
    <name evidence="18" type="primary">hom_1</name>
    <name evidence="18" type="ORF">CLCOL_13140</name>
</gene>
<dbReference type="Gene3D" id="3.30.70.260">
    <property type="match status" value="1"/>
</dbReference>
<evidence type="ECO:0000256" key="13">
    <source>
        <dbReference type="PIRSR" id="PIRSR000098-2"/>
    </source>
</evidence>
<dbReference type="GO" id="GO:0009088">
    <property type="term" value="P:threonine biosynthetic process"/>
    <property type="evidence" value="ECO:0007669"/>
    <property type="project" value="UniProtKB-UniPathway"/>
</dbReference>
<dbReference type="Gene3D" id="3.40.50.720">
    <property type="entry name" value="NAD(P)-binding Rossmann-like Domain"/>
    <property type="match status" value="1"/>
</dbReference>
<dbReference type="InterPro" id="IPR016204">
    <property type="entry name" value="HDH"/>
</dbReference>
<accession>A0A151AP62</accession>
<keyword evidence="7 14" id="KW-0791">Threonine biosynthesis</keyword>
<evidence type="ECO:0000256" key="5">
    <source>
        <dbReference type="ARBA" id="ARBA00013376"/>
    </source>
</evidence>
<comment type="pathway">
    <text evidence="2 14">Amino-acid biosynthesis; L-methionine biosynthesis via de novo pathway; L-homoserine from L-aspartate: step 3/3.</text>
</comment>
<dbReference type="PANTHER" id="PTHR43331:SF1">
    <property type="entry name" value="HOMOSERINE DEHYDROGENASE"/>
    <property type="match status" value="1"/>
</dbReference>
<dbReference type="Gene3D" id="3.30.360.10">
    <property type="entry name" value="Dihydrodipicolinate Reductase, domain 2"/>
    <property type="match status" value="1"/>
</dbReference>
<dbReference type="Proteomes" id="UP000075374">
    <property type="component" value="Unassembled WGS sequence"/>
</dbReference>
<evidence type="ECO:0000313" key="19">
    <source>
        <dbReference type="Proteomes" id="UP000075374"/>
    </source>
</evidence>
<sequence length="415" mass="46243">MTYIAMLGYGTVGSGVAELILKNRNKFKKNIKDELILSKVLVRNLEKHNESNNPSIFTKDVKDIFKENVDIVVEAMGGIDPAYEYVKKALELKKHVVTANKDLIAEHGEELLNIANKNGVILKFEASVGGGIPILKSINECLVGNKIKSIKAILNGTTNFILSKMSKENMSYNDALKLAQDMGFAESNPESDVMGYDAARKLSILSTIAFKKKINWKNIKINGITNIDPMDFQYAQSVGFEIKLLAIAELQKNSIYASVSPVMVRKNSTLGKIENEYNAILVDGDAVGDVVFIGKGAGKFPTASAVFSDIMDIVQSKKENRILFDTKEASINTIWRKENKWLLRINTKDRIAAMSGLVELFPYCNIVAKSKYGLENEVAAFVKSENEAILDKNIRMLRERIDCNNVKKIMILEDE</sequence>
<evidence type="ECO:0000256" key="12">
    <source>
        <dbReference type="PIRSR" id="PIRSR000098-1"/>
    </source>
</evidence>
<dbReference type="Pfam" id="PF03447">
    <property type="entry name" value="NAD_binding_3"/>
    <property type="match status" value="1"/>
</dbReference>
<organism evidence="18 19">
    <name type="scientific">Clostridium colicanis DSM 13634</name>
    <dbReference type="NCBI Taxonomy" id="1121305"/>
    <lineage>
        <taxon>Bacteria</taxon>
        <taxon>Bacillati</taxon>
        <taxon>Bacillota</taxon>
        <taxon>Clostridia</taxon>
        <taxon>Eubacteriales</taxon>
        <taxon>Clostridiaceae</taxon>
        <taxon>Clostridium</taxon>
    </lineage>
</organism>
<evidence type="ECO:0000256" key="3">
    <source>
        <dbReference type="ARBA" id="ARBA00006753"/>
    </source>
</evidence>
<keyword evidence="8 14" id="KW-0560">Oxidoreductase</keyword>
<dbReference type="InterPro" id="IPR036291">
    <property type="entry name" value="NAD(P)-bd_dom_sf"/>
</dbReference>
<dbReference type="InterPro" id="IPR005106">
    <property type="entry name" value="Asp/hSer_DH_NAD-bd"/>
</dbReference>
<dbReference type="SUPFAM" id="SSF51735">
    <property type="entry name" value="NAD(P)-binding Rossmann-fold domains"/>
    <property type="match status" value="1"/>
</dbReference>
<keyword evidence="10 14" id="KW-0486">Methionine biosynthesis</keyword>
<evidence type="ECO:0000256" key="7">
    <source>
        <dbReference type="ARBA" id="ARBA00022697"/>
    </source>
</evidence>
<evidence type="ECO:0000256" key="4">
    <source>
        <dbReference type="ARBA" id="ARBA00013213"/>
    </source>
</evidence>
<feature type="binding site" evidence="13">
    <location>
        <begin position="7"/>
        <end position="14"/>
    </location>
    <ligand>
        <name>NADP(+)</name>
        <dbReference type="ChEBI" id="CHEBI:58349"/>
    </ligand>
</feature>
<comment type="pathway">
    <text evidence="1 14">Amino-acid biosynthesis; L-threonine biosynthesis; L-threonine from L-aspartate: step 3/5.</text>
</comment>
<keyword evidence="13 14" id="KW-0521">NADP</keyword>
<proteinExistence type="inferred from homology"/>
<evidence type="ECO:0000256" key="1">
    <source>
        <dbReference type="ARBA" id="ARBA00005056"/>
    </source>
</evidence>
<dbReference type="InterPro" id="IPR001342">
    <property type="entry name" value="HDH_cat"/>
</dbReference>
<feature type="domain" description="Homoserine dehydrogenase catalytic" evidence="16">
    <location>
        <begin position="133"/>
        <end position="311"/>
    </location>
</feature>
<keyword evidence="19" id="KW-1185">Reference proteome</keyword>
<dbReference type="GO" id="GO:0004412">
    <property type="term" value="F:homoserine dehydrogenase activity"/>
    <property type="evidence" value="ECO:0007669"/>
    <property type="project" value="UniProtKB-EC"/>
</dbReference>
<feature type="active site" description="Proton donor" evidence="12">
    <location>
        <position position="201"/>
    </location>
</feature>
<reference evidence="18 19" key="1">
    <citation type="submission" date="2016-02" db="EMBL/GenBank/DDBJ databases">
        <title>Genome sequence of Clostridium colicanis DSM 13634.</title>
        <authorList>
            <person name="Poehlein A."/>
            <person name="Daniel R."/>
        </authorList>
    </citation>
    <scope>NUCLEOTIDE SEQUENCE [LARGE SCALE GENOMIC DNA]</scope>
    <source>
        <strain evidence="18 19">DSM 13634</strain>
    </source>
</reference>